<protein>
    <recommendedName>
        <fullName evidence="2">SWIM-type domain-containing protein</fullName>
    </recommendedName>
</protein>
<evidence type="ECO:0000259" key="2">
    <source>
        <dbReference type="PROSITE" id="PS50966"/>
    </source>
</evidence>
<dbReference type="GO" id="GO:0008270">
    <property type="term" value="F:zinc ion binding"/>
    <property type="evidence" value="ECO:0007669"/>
    <property type="project" value="UniProtKB-KW"/>
</dbReference>
<dbReference type="Proteomes" id="UP000245591">
    <property type="component" value="Unassembled WGS sequence"/>
</dbReference>
<gene>
    <name evidence="3" type="ORF">BB558_003237</name>
</gene>
<keyword evidence="1" id="KW-0863">Zinc-finger</keyword>
<dbReference type="PROSITE" id="PS50966">
    <property type="entry name" value="ZF_SWIM"/>
    <property type="match status" value="1"/>
</dbReference>
<evidence type="ECO:0000313" key="4">
    <source>
        <dbReference type="Proteomes" id="UP000245591"/>
    </source>
</evidence>
<dbReference type="InterPro" id="IPR007527">
    <property type="entry name" value="Znf_SWIM"/>
</dbReference>
<sequence>MKTTSLILNTYTVFSEIKPKNIVKRIQKDFAGDINYKKAFRTLSSLKNKSEKINIETLDGCHLRSLFKGVLFSATTLSGDGYNVIIAFGIYPIENNRKKGIKNSVTDILPKAHLSHLLAHIERNIGGKEKQFDEYMENIKNKSLDAYSYLENIGFQRWATVKLPDPREKMYKYKGKFLSNTNIYVNKAISKIETNMAIGGTKRAVRYDTEIFSFKRKNGTFLFIYMETQTCGCNYTKKNGIPCPHICGVILLTGRPLSNYIDYKHTVAAHRELYNVPFIPVDTNELTTSSKIQTPIVKKLPGQNKKKE</sequence>
<organism evidence="3 4">
    <name type="scientific">Smittium angustum</name>
    <dbReference type="NCBI Taxonomy" id="133377"/>
    <lineage>
        <taxon>Eukaryota</taxon>
        <taxon>Fungi</taxon>
        <taxon>Fungi incertae sedis</taxon>
        <taxon>Zoopagomycota</taxon>
        <taxon>Kickxellomycotina</taxon>
        <taxon>Harpellomycetes</taxon>
        <taxon>Harpellales</taxon>
        <taxon>Legeriomycetaceae</taxon>
        <taxon>Smittium</taxon>
    </lineage>
</organism>
<comment type="caution">
    <text evidence="3">The sequence shown here is derived from an EMBL/GenBank/DDBJ whole genome shotgun (WGS) entry which is preliminary data.</text>
</comment>
<evidence type="ECO:0000256" key="1">
    <source>
        <dbReference type="PROSITE-ProRule" id="PRU00325"/>
    </source>
</evidence>
<reference evidence="3 4" key="1">
    <citation type="journal article" date="2018" name="MBio">
        <title>Comparative Genomics Reveals the Core Gene Toolbox for the Fungus-Insect Symbiosis.</title>
        <authorList>
            <person name="Wang Y."/>
            <person name="Stata M."/>
            <person name="Wang W."/>
            <person name="Stajich J.E."/>
            <person name="White M.M."/>
            <person name="Moncalvo J.M."/>
        </authorList>
    </citation>
    <scope>NUCLEOTIDE SEQUENCE [LARGE SCALE GENOMIC DNA]</scope>
    <source>
        <strain evidence="3 4">AUS-126-30</strain>
    </source>
</reference>
<proteinExistence type="predicted"/>
<accession>A0A2U1J6X3</accession>
<name>A0A2U1J6X3_SMIAN</name>
<dbReference type="PANTHER" id="PTHR31973:SF188">
    <property type="entry name" value="POLYPROTEIN, PUTATIVE-RELATED"/>
    <property type="match status" value="1"/>
</dbReference>
<keyword evidence="4" id="KW-1185">Reference proteome</keyword>
<dbReference type="AlphaFoldDB" id="A0A2U1J6X3"/>
<keyword evidence="1" id="KW-0479">Metal-binding</keyword>
<evidence type="ECO:0000313" key="3">
    <source>
        <dbReference type="EMBL" id="PWA00713.1"/>
    </source>
</evidence>
<feature type="domain" description="SWIM-type" evidence="2">
    <location>
        <begin position="222"/>
        <end position="254"/>
    </location>
</feature>
<keyword evidence="1" id="KW-0862">Zinc</keyword>
<dbReference type="PANTHER" id="PTHR31973">
    <property type="entry name" value="POLYPROTEIN, PUTATIVE-RELATED"/>
    <property type="match status" value="1"/>
</dbReference>
<dbReference type="EMBL" id="MBFU01000314">
    <property type="protein sequence ID" value="PWA00713.1"/>
    <property type="molecule type" value="Genomic_DNA"/>
</dbReference>